<evidence type="ECO:0008006" key="4">
    <source>
        <dbReference type="Google" id="ProtNLM"/>
    </source>
</evidence>
<evidence type="ECO:0000313" key="3">
    <source>
        <dbReference type="Proteomes" id="UP001164929"/>
    </source>
</evidence>
<keyword evidence="3" id="KW-1185">Reference proteome</keyword>
<dbReference type="EMBL" id="JAQIZT010000019">
    <property type="protein sequence ID" value="KAJ6951187.1"/>
    <property type="molecule type" value="Genomic_DNA"/>
</dbReference>
<name>A0AAD6L6C5_9ROSI</name>
<evidence type="ECO:0000256" key="1">
    <source>
        <dbReference type="SAM" id="SignalP"/>
    </source>
</evidence>
<protein>
    <recommendedName>
        <fullName evidence="4">Secreted protein</fullName>
    </recommendedName>
</protein>
<sequence length="68" mass="7652">MLLILSAWLLLDCLSCSPSRIPSSKRLPHKLLILSFAIEPRKNIVHLKELNSMNPGTSNQVNKYHSIA</sequence>
<feature type="chain" id="PRO_5042184473" description="Secreted protein" evidence="1">
    <location>
        <begin position="19"/>
        <end position="68"/>
    </location>
</feature>
<evidence type="ECO:0000313" key="2">
    <source>
        <dbReference type="EMBL" id="KAJ6951187.1"/>
    </source>
</evidence>
<feature type="signal peptide" evidence="1">
    <location>
        <begin position="1"/>
        <end position="18"/>
    </location>
</feature>
<dbReference type="Proteomes" id="UP001164929">
    <property type="component" value="Chromosome 19"/>
</dbReference>
<keyword evidence="1" id="KW-0732">Signal</keyword>
<dbReference type="AlphaFoldDB" id="A0AAD6L6C5"/>
<reference evidence="2" key="1">
    <citation type="journal article" date="2023" name="Mol. Ecol. Resour.">
        <title>Chromosome-level genome assembly of a triploid poplar Populus alba 'Berolinensis'.</title>
        <authorList>
            <person name="Chen S."/>
            <person name="Yu Y."/>
            <person name="Wang X."/>
            <person name="Wang S."/>
            <person name="Zhang T."/>
            <person name="Zhou Y."/>
            <person name="He R."/>
            <person name="Meng N."/>
            <person name="Wang Y."/>
            <person name="Liu W."/>
            <person name="Liu Z."/>
            <person name="Liu J."/>
            <person name="Guo Q."/>
            <person name="Huang H."/>
            <person name="Sederoff R.R."/>
            <person name="Wang G."/>
            <person name="Qu G."/>
            <person name="Chen S."/>
        </authorList>
    </citation>
    <scope>NUCLEOTIDE SEQUENCE</scope>
    <source>
        <strain evidence="2">SC-2020</strain>
    </source>
</reference>
<accession>A0AAD6L6C5</accession>
<organism evidence="2 3">
    <name type="scientific">Populus alba x Populus x berolinensis</name>
    <dbReference type="NCBI Taxonomy" id="444605"/>
    <lineage>
        <taxon>Eukaryota</taxon>
        <taxon>Viridiplantae</taxon>
        <taxon>Streptophyta</taxon>
        <taxon>Embryophyta</taxon>
        <taxon>Tracheophyta</taxon>
        <taxon>Spermatophyta</taxon>
        <taxon>Magnoliopsida</taxon>
        <taxon>eudicotyledons</taxon>
        <taxon>Gunneridae</taxon>
        <taxon>Pentapetalae</taxon>
        <taxon>rosids</taxon>
        <taxon>fabids</taxon>
        <taxon>Malpighiales</taxon>
        <taxon>Salicaceae</taxon>
        <taxon>Saliceae</taxon>
        <taxon>Populus</taxon>
    </lineage>
</organism>
<comment type="caution">
    <text evidence="2">The sequence shown here is derived from an EMBL/GenBank/DDBJ whole genome shotgun (WGS) entry which is preliminary data.</text>
</comment>
<gene>
    <name evidence="2" type="ORF">NC653_040541</name>
</gene>
<proteinExistence type="predicted"/>